<keyword evidence="2" id="KW-1185">Reference proteome</keyword>
<sequence length="186" mass="21458">MHTSDEYENGVEEFLEFARENVSNSNGRFYCPCVKCVNERLLSVGEIREDLADKFDLDMDDQLEDMIYFEGLHECPICGVSHYKQKDGASSSDENESALVALTREKAYEQVSCINVTFGKTQKQKIKRAPWKKRSIFFDPPYWHFLDVRHNIDGMHVEKNMCDSLIGTYINIQGQRKCGVNAHLDC</sequence>
<proteinExistence type="predicted"/>
<evidence type="ECO:0000313" key="1">
    <source>
        <dbReference type="EMBL" id="KAI4305046.1"/>
    </source>
</evidence>
<dbReference type="Proteomes" id="UP000828941">
    <property type="component" value="Chromosome 12"/>
</dbReference>
<gene>
    <name evidence="1" type="ORF">L6164_028436</name>
</gene>
<dbReference type="EMBL" id="CM039437">
    <property type="protein sequence ID" value="KAI4305046.1"/>
    <property type="molecule type" value="Genomic_DNA"/>
</dbReference>
<reference evidence="1 2" key="1">
    <citation type="journal article" date="2022" name="DNA Res.">
        <title>Chromosomal-level genome assembly of the orchid tree Bauhinia variegata (Leguminosae; Cercidoideae) supports the allotetraploid origin hypothesis of Bauhinia.</title>
        <authorList>
            <person name="Zhong Y."/>
            <person name="Chen Y."/>
            <person name="Zheng D."/>
            <person name="Pang J."/>
            <person name="Liu Y."/>
            <person name="Luo S."/>
            <person name="Meng S."/>
            <person name="Qian L."/>
            <person name="Wei D."/>
            <person name="Dai S."/>
            <person name="Zhou R."/>
        </authorList>
    </citation>
    <scope>NUCLEOTIDE SEQUENCE [LARGE SCALE GENOMIC DNA]</scope>
    <source>
        <strain evidence="1">BV-YZ2020</strain>
    </source>
</reference>
<name>A0ACB9L6V1_BAUVA</name>
<evidence type="ECO:0000313" key="2">
    <source>
        <dbReference type="Proteomes" id="UP000828941"/>
    </source>
</evidence>
<protein>
    <submittedName>
        <fullName evidence="1">Uncharacterized protein</fullName>
    </submittedName>
</protein>
<accession>A0ACB9L6V1</accession>
<organism evidence="1 2">
    <name type="scientific">Bauhinia variegata</name>
    <name type="common">Purple orchid tree</name>
    <name type="synonym">Phanera variegata</name>
    <dbReference type="NCBI Taxonomy" id="167791"/>
    <lineage>
        <taxon>Eukaryota</taxon>
        <taxon>Viridiplantae</taxon>
        <taxon>Streptophyta</taxon>
        <taxon>Embryophyta</taxon>
        <taxon>Tracheophyta</taxon>
        <taxon>Spermatophyta</taxon>
        <taxon>Magnoliopsida</taxon>
        <taxon>eudicotyledons</taxon>
        <taxon>Gunneridae</taxon>
        <taxon>Pentapetalae</taxon>
        <taxon>rosids</taxon>
        <taxon>fabids</taxon>
        <taxon>Fabales</taxon>
        <taxon>Fabaceae</taxon>
        <taxon>Cercidoideae</taxon>
        <taxon>Cercideae</taxon>
        <taxon>Bauhiniinae</taxon>
        <taxon>Bauhinia</taxon>
    </lineage>
</organism>
<comment type="caution">
    <text evidence="1">The sequence shown here is derived from an EMBL/GenBank/DDBJ whole genome shotgun (WGS) entry which is preliminary data.</text>
</comment>